<dbReference type="EMBL" id="CP002690">
    <property type="protein sequence ID" value="AEE14650.1"/>
    <property type="molecule type" value="Genomic_DNA"/>
</dbReference>
<evidence type="ECO:0000256" key="1">
    <source>
        <dbReference type="SAM" id="Phobius"/>
    </source>
</evidence>
<dbReference type="RefSeq" id="WP_013756373.1">
    <property type="nucleotide sequence ID" value="NC_015499.1"/>
</dbReference>
<keyword evidence="3" id="KW-1185">Reference proteome</keyword>
<evidence type="ECO:0000313" key="2">
    <source>
        <dbReference type="EMBL" id="AEE14650.1"/>
    </source>
</evidence>
<organism evidence="2 3">
    <name type="scientific">Thermodesulfobium narugense DSM 14796</name>
    <dbReference type="NCBI Taxonomy" id="747365"/>
    <lineage>
        <taxon>Bacteria</taxon>
        <taxon>Pseudomonadati</taxon>
        <taxon>Thermodesulfobiota</taxon>
        <taxon>Thermodesulfobiia</taxon>
        <taxon>Thermodesulfobiales</taxon>
        <taxon>Thermodesulfobiaceae</taxon>
        <taxon>Thermodesulfobium</taxon>
    </lineage>
</organism>
<protein>
    <submittedName>
        <fullName evidence="2">Uncharacterized protein</fullName>
    </submittedName>
</protein>
<dbReference type="OrthoDB" id="1681929at2"/>
<reference evidence="2 3" key="1">
    <citation type="submission" date="2011-04" db="EMBL/GenBank/DDBJ databases">
        <title>The complete genome of Thermodesulfobium narugense DSM 14796.</title>
        <authorList>
            <consortium name="US DOE Joint Genome Institute (JGI-PGF)"/>
            <person name="Lucas S."/>
            <person name="Han J."/>
            <person name="Lapidus A."/>
            <person name="Bruce D."/>
            <person name="Goodwin L."/>
            <person name="Pitluck S."/>
            <person name="Peters L."/>
            <person name="Kyrpides N."/>
            <person name="Mavromatis K."/>
            <person name="Pagani I."/>
            <person name="Ivanova N."/>
            <person name="Ovchinnikova G."/>
            <person name="Zhang X."/>
            <person name="Saunders L."/>
            <person name="Detter J.C."/>
            <person name="Tapia R."/>
            <person name="Han C."/>
            <person name="Land M."/>
            <person name="Hauser L."/>
            <person name="Markowitz V."/>
            <person name="Cheng J.-F."/>
            <person name="Hugenholtz P."/>
            <person name="Woyke T."/>
            <person name="Wu D."/>
            <person name="Spring S."/>
            <person name="Schroeder M."/>
            <person name="Brambilla E."/>
            <person name="Klenk H.-P."/>
            <person name="Eisen J.A."/>
        </authorList>
    </citation>
    <scope>NUCLEOTIDE SEQUENCE [LARGE SCALE GENOMIC DNA]</scope>
    <source>
        <strain evidence="2 3">DSM 14796</strain>
    </source>
</reference>
<feature type="transmembrane region" description="Helical" evidence="1">
    <location>
        <begin position="6"/>
        <end position="25"/>
    </location>
</feature>
<keyword evidence="1" id="KW-0472">Membrane</keyword>
<gene>
    <name evidence="2" type="ORF">Thena_1021</name>
</gene>
<keyword evidence="1" id="KW-0812">Transmembrane</keyword>
<proteinExistence type="predicted"/>
<sequence>MNIEFYILGTLSFAIMGALLYIYGYKRSYNMPKELQKQIGLKLEKKVISFISSHSQGVTLNDVANAIKDVKVGSHFQGYKFSVSDPLIAAEAVLDKLIETNKVKKIKNKNTTKYFLVSEEVK</sequence>
<accession>M1E7W7</accession>
<dbReference type="HOGENOM" id="CLU_2035787_0_0_9"/>
<dbReference type="KEGG" id="tnr:Thena_1021"/>
<keyword evidence="1" id="KW-1133">Transmembrane helix</keyword>
<name>M1E7W7_9BACT</name>
<dbReference type="STRING" id="747365.Thena_1021"/>
<dbReference type="Proteomes" id="UP000011765">
    <property type="component" value="Chromosome"/>
</dbReference>
<dbReference type="AlphaFoldDB" id="M1E7W7"/>
<evidence type="ECO:0000313" key="3">
    <source>
        <dbReference type="Proteomes" id="UP000011765"/>
    </source>
</evidence>